<organism evidence="3 4">
    <name type="scientific">Sphingobacterium bambusae</name>
    <dbReference type="NCBI Taxonomy" id="662858"/>
    <lineage>
        <taxon>Bacteria</taxon>
        <taxon>Pseudomonadati</taxon>
        <taxon>Bacteroidota</taxon>
        <taxon>Sphingobacteriia</taxon>
        <taxon>Sphingobacteriales</taxon>
        <taxon>Sphingobacteriaceae</taxon>
        <taxon>Sphingobacterium</taxon>
    </lineage>
</organism>
<keyword evidence="4" id="KW-1185">Reference proteome</keyword>
<name>A0ABW6B9W4_9SPHI</name>
<dbReference type="Proteomes" id="UP001597525">
    <property type="component" value="Unassembled WGS sequence"/>
</dbReference>
<evidence type="ECO:0000313" key="4">
    <source>
        <dbReference type="Proteomes" id="UP001597525"/>
    </source>
</evidence>
<feature type="domain" description="Outer membrane protein beta-barrel" evidence="2">
    <location>
        <begin position="22"/>
        <end position="134"/>
    </location>
</feature>
<sequence length="191" mass="21386">MLRTIKLFAPSMLLLFISHSSFAQLGFGIRLGGNLTGTDGSAFQARKRIGFQAGADLSFKFHDKIAIQAEPTYHLLRVSNHDYSPNEAHGISGGRRALRYINVPLLLKLNLTSGLALLAGPDLNHLINVDVHRLNNGAQAFVRRPNVGYMLGIDLGNVYFRYRNMRRYNNIIENGHAQLNQFQLGLKWSII</sequence>
<proteinExistence type="predicted"/>
<comment type="caution">
    <text evidence="3">The sequence shown here is derived from an EMBL/GenBank/DDBJ whole genome shotgun (WGS) entry which is preliminary data.</text>
</comment>
<evidence type="ECO:0000313" key="3">
    <source>
        <dbReference type="EMBL" id="MFD2966338.1"/>
    </source>
</evidence>
<dbReference type="Pfam" id="PF13568">
    <property type="entry name" value="OMP_b-brl_2"/>
    <property type="match status" value="1"/>
</dbReference>
<feature type="chain" id="PRO_5045144273" evidence="1">
    <location>
        <begin position="24"/>
        <end position="191"/>
    </location>
</feature>
<protein>
    <submittedName>
        <fullName evidence="3">Outer membrane beta-barrel protein</fullName>
    </submittedName>
</protein>
<reference evidence="4" key="1">
    <citation type="journal article" date="2019" name="Int. J. Syst. Evol. Microbiol.">
        <title>The Global Catalogue of Microorganisms (GCM) 10K type strain sequencing project: providing services to taxonomists for standard genome sequencing and annotation.</title>
        <authorList>
            <consortium name="The Broad Institute Genomics Platform"/>
            <consortium name="The Broad Institute Genome Sequencing Center for Infectious Disease"/>
            <person name="Wu L."/>
            <person name="Ma J."/>
        </authorList>
    </citation>
    <scope>NUCLEOTIDE SEQUENCE [LARGE SCALE GENOMIC DNA]</scope>
    <source>
        <strain evidence="4">KCTC 22814</strain>
    </source>
</reference>
<dbReference type="EMBL" id="JBHUPB010000003">
    <property type="protein sequence ID" value="MFD2966338.1"/>
    <property type="molecule type" value="Genomic_DNA"/>
</dbReference>
<evidence type="ECO:0000256" key="1">
    <source>
        <dbReference type="SAM" id="SignalP"/>
    </source>
</evidence>
<evidence type="ECO:0000259" key="2">
    <source>
        <dbReference type="Pfam" id="PF13568"/>
    </source>
</evidence>
<gene>
    <name evidence="3" type="ORF">ACFS7Y_03020</name>
</gene>
<accession>A0ABW6B9W4</accession>
<feature type="signal peptide" evidence="1">
    <location>
        <begin position="1"/>
        <end position="23"/>
    </location>
</feature>
<dbReference type="InterPro" id="IPR025665">
    <property type="entry name" value="Beta-barrel_OMP_2"/>
</dbReference>
<keyword evidence="1" id="KW-0732">Signal</keyword>
<dbReference type="RefSeq" id="WP_320184127.1">
    <property type="nucleotide sequence ID" value="NZ_CP138332.1"/>
</dbReference>